<reference evidence="2" key="1">
    <citation type="submission" date="2016-11" db="UniProtKB">
        <authorList>
            <consortium name="WormBaseParasite"/>
        </authorList>
    </citation>
    <scope>IDENTIFICATION</scope>
</reference>
<dbReference type="PANTHER" id="PTHR31379:SF1">
    <property type="entry name" value="F-BOX C PROTEIN-RELATED"/>
    <property type="match status" value="1"/>
</dbReference>
<name>A0A1I7UGM1_9PELO</name>
<sequence length="423" mass="49929">MATEKKRNVDYNTLKVIMKHLDPNVRIHISRRIPTLRNLDKIVPLKPEKVILGKYTTEIDDTTYKVGIFRQFNHQFPFYESVSNQNMTGGVQLNLDQWGLHPNLMPERELQHNMWMNSWSLGVFTSWFGFDVDRCNEPKAASLGDPYILDHQRKMQDISLLQHLYICRRNQIPPPFSMKIMVTISRPSGTERFYYPYDRTLEEAMDEVNMKIFGVRRTPQVDHLTLDSFNLDQKPDFKFLVKNLKFTDYVARNKRQAFIHLCQKFIHKGNFPLDFLQIDCDFHAIEDLAQVKTARKIHIDRIENDLSWFDNLSNMSNSVVHVAKNANILTPEDCILVYEKWMRDGRSIGTCHTYGLRDEQCALEILEIVRVRINEEKIEDRWSITVPVNSTSCIHISIHIDYTVWAYRFILRMEIVPIPWDFS</sequence>
<dbReference type="PANTHER" id="PTHR31379">
    <property type="entry name" value="F-BOX C PROTEIN-RELATED-RELATED"/>
    <property type="match status" value="1"/>
</dbReference>
<evidence type="ECO:0000313" key="2">
    <source>
        <dbReference type="WBParaSite" id="Csp11.Scaffold629.g9125.t1"/>
    </source>
</evidence>
<dbReference type="Pfam" id="PF12078">
    <property type="entry name" value="DUF3557"/>
    <property type="match status" value="1"/>
</dbReference>
<dbReference type="InterPro" id="IPR021942">
    <property type="entry name" value="DUF3557"/>
</dbReference>
<keyword evidence="1" id="KW-1185">Reference proteome</keyword>
<evidence type="ECO:0000313" key="1">
    <source>
        <dbReference type="Proteomes" id="UP000095282"/>
    </source>
</evidence>
<proteinExistence type="predicted"/>
<dbReference type="AlphaFoldDB" id="A0A1I7UGM1"/>
<organism evidence="1 2">
    <name type="scientific">Caenorhabditis tropicalis</name>
    <dbReference type="NCBI Taxonomy" id="1561998"/>
    <lineage>
        <taxon>Eukaryota</taxon>
        <taxon>Metazoa</taxon>
        <taxon>Ecdysozoa</taxon>
        <taxon>Nematoda</taxon>
        <taxon>Chromadorea</taxon>
        <taxon>Rhabditida</taxon>
        <taxon>Rhabditina</taxon>
        <taxon>Rhabditomorpha</taxon>
        <taxon>Rhabditoidea</taxon>
        <taxon>Rhabditidae</taxon>
        <taxon>Peloderinae</taxon>
        <taxon>Caenorhabditis</taxon>
    </lineage>
</organism>
<dbReference type="WBParaSite" id="Csp11.Scaffold629.g9125.t1">
    <property type="protein sequence ID" value="Csp11.Scaffold629.g9125.t1"/>
    <property type="gene ID" value="Csp11.Scaffold629.g9125"/>
</dbReference>
<dbReference type="eggNOG" id="ENOG502THZU">
    <property type="taxonomic scope" value="Eukaryota"/>
</dbReference>
<protein>
    <submittedName>
        <fullName evidence="2">FBA_2 domain-containing protein</fullName>
    </submittedName>
</protein>
<dbReference type="Proteomes" id="UP000095282">
    <property type="component" value="Unplaced"/>
</dbReference>
<accession>A0A1I7UGM1</accession>